<dbReference type="KEGG" id="aplc:110990676"/>
<evidence type="ECO:0000256" key="2">
    <source>
        <dbReference type="SAM" id="SignalP"/>
    </source>
</evidence>
<feature type="compositionally biased region" description="Polar residues" evidence="1">
    <location>
        <begin position="256"/>
        <end position="265"/>
    </location>
</feature>
<organism evidence="3 4">
    <name type="scientific">Acanthaster planci</name>
    <name type="common">Crown-of-thorns starfish</name>
    <dbReference type="NCBI Taxonomy" id="133434"/>
    <lineage>
        <taxon>Eukaryota</taxon>
        <taxon>Metazoa</taxon>
        <taxon>Echinodermata</taxon>
        <taxon>Eleutherozoa</taxon>
        <taxon>Asterozoa</taxon>
        <taxon>Asteroidea</taxon>
        <taxon>Valvatacea</taxon>
        <taxon>Valvatida</taxon>
        <taxon>Acanthasteridae</taxon>
        <taxon>Acanthaster</taxon>
    </lineage>
</organism>
<reference evidence="4" key="1">
    <citation type="submission" date="2025-08" db="UniProtKB">
        <authorList>
            <consortium name="RefSeq"/>
        </authorList>
    </citation>
    <scope>IDENTIFICATION</scope>
</reference>
<proteinExistence type="predicted"/>
<dbReference type="GeneID" id="110990676"/>
<evidence type="ECO:0000256" key="1">
    <source>
        <dbReference type="SAM" id="MobiDB-lite"/>
    </source>
</evidence>
<evidence type="ECO:0000313" key="3">
    <source>
        <dbReference type="Proteomes" id="UP000694845"/>
    </source>
</evidence>
<keyword evidence="2" id="KW-0732">Signal</keyword>
<feature type="compositionally biased region" description="Low complexity" evidence="1">
    <location>
        <begin position="192"/>
        <end position="205"/>
    </location>
</feature>
<dbReference type="RefSeq" id="XP_022111458.1">
    <property type="nucleotide sequence ID" value="XM_022255766.1"/>
</dbReference>
<dbReference type="OrthoDB" id="10543402at2759"/>
<feature type="signal peptide" evidence="2">
    <location>
        <begin position="1"/>
        <end position="21"/>
    </location>
</feature>
<evidence type="ECO:0000313" key="4">
    <source>
        <dbReference type="RefSeq" id="XP_022111458.1"/>
    </source>
</evidence>
<feature type="compositionally biased region" description="Low complexity" evidence="1">
    <location>
        <begin position="215"/>
        <end position="225"/>
    </location>
</feature>
<feature type="region of interest" description="Disordered" evidence="1">
    <location>
        <begin position="161"/>
        <end position="235"/>
    </location>
</feature>
<feature type="compositionally biased region" description="Low complexity" evidence="1">
    <location>
        <begin position="161"/>
        <end position="182"/>
    </location>
</feature>
<keyword evidence="3" id="KW-1185">Reference proteome</keyword>
<dbReference type="Proteomes" id="UP000694845">
    <property type="component" value="Unplaced"/>
</dbReference>
<feature type="region of interest" description="Disordered" evidence="1">
    <location>
        <begin position="248"/>
        <end position="272"/>
    </location>
</feature>
<gene>
    <name evidence="4" type="primary">LOC110990676</name>
</gene>
<feature type="chain" id="PRO_5034983336" evidence="2">
    <location>
        <begin position="22"/>
        <end position="303"/>
    </location>
</feature>
<protein>
    <submittedName>
        <fullName evidence="4">Uncharacterized protein</fullName>
    </submittedName>
</protein>
<sequence>MGPYSMLMIFIFMVTSSQNHGTVYVDGARDPGLSVSVQRKQHEMSHLSIDKHFGSSSDIGKILKLLMALEVATTRLEQIQAELDEKITGIEQKLLVLESPPGRLPSNEMLGEVVVSTDLMQVSDAMGHIAAPSVPDRGGGAGLSTQTVPIDLVHQNPGFYTEQQQQKPTQPPQTQQDIRTQPLQTQQDLEDPQSQPSLPRSQPSHQDQELEKESPLQQPSSLQQQRQGTAGNKLDEIDQIIELASGLKRRHDEAPPSNQMRSSGWSPPVWKDDRRARIPPIVEALARQGKMVEREGLPWLSLK</sequence>
<dbReference type="OMA" id="GKMVERE"/>
<accession>A0A8B8A135</accession>
<dbReference type="AlphaFoldDB" id="A0A8B8A135"/>
<name>A0A8B8A135_ACAPL</name>